<name>A0ACC6IM23_9ACTN</name>
<proteinExistence type="predicted"/>
<evidence type="ECO:0000313" key="1">
    <source>
        <dbReference type="EMBL" id="MDR6211754.1"/>
    </source>
</evidence>
<keyword evidence="2" id="KW-1185">Reference proteome</keyword>
<dbReference type="Proteomes" id="UP001261666">
    <property type="component" value="Unassembled WGS sequence"/>
</dbReference>
<comment type="caution">
    <text evidence="1">The sequence shown here is derived from an EMBL/GenBank/DDBJ whole genome shotgun (WGS) entry which is preliminary data.</text>
</comment>
<sequence length="91" mass="9505">MTGPRAADAPDERPARPARPARTARAGRPADPVRVRLCPGGPLLVRGAQEVLDADGVAHPVERPVVAVCACGATGRAPWCDGTHARISPRR</sequence>
<gene>
    <name evidence="1" type="ORF">QE364_003482</name>
</gene>
<protein>
    <submittedName>
        <fullName evidence="1">Uncharacterized protein</fullName>
    </submittedName>
</protein>
<dbReference type="EMBL" id="JAVIZJ010000011">
    <property type="protein sequence ID" value="MDR6211754.1"/>
    <property type="molecule type" value="Genomic_DNA"/>
</dbReference>
<organism evidence="1 2">
    <name type="scientific">Nocardioides zeae</name>
    <dbReference type="NCBI Taxonomy" id="1457234"/>
    <lineage>
        <taxon>Bacteria</taxon>
        <taxon>Bacillati</taxon>
        <taxon>Actinomycetota</taxon>
        <taxon>Actinomycetes</taxon>
        <taxon>Propionibacteriales</taxon>
        <taxon>Nocardioidaceae</taxon>
        <taxon>Nocardioides</taxon>
    </lineage>
</organism>
<accession>A0ACC6IM23</accession>
<evidence type="ECO:0000313" key="2">
    <source>
        <dbReference type="Proteomes" id="UP001261666"/>
    </source>
</evidence>
<reference evidence="1" key="1">
    <citation type="submission" date="2023-08" db="EMBL/GenBank/DDBJ databases">
        <title>Functional and genomic diversity of the sorghum phyllosphere microbiome.</title>
        <authorList>
            <person name="Shade A."/>
        </authorList>
    </citation>
    <scope>NUCLEOTIDE SEQUENCE</scope>
    <source>
        <strain evidence="1">SORGH_AS_0885</strain>
    </source>
</reference>